<dbReference type="Proteomes" id="UP000293296">
    <property type="component" value="Chromosome"/>
</dbReference>
<dbReference type="InterPro" id="IPR000100">
    <property type="entry name" value="RNase_P"/>
</dbReference>
<dbReference type="GO" id="GO:0030677">
    <property type="term" value="C:ribonuclease P complex"/>
    <property type="evidence" value="ECO:0007669"/>
    <property type="project" value="TreeGrafter"/>
</dbReference>
<proteinExistence type="inferred from homology"/>
<keyword evidence="3 7" id="KW-0540">Nuclease</keyword>
<reference evidence="9 10" key="1">
    <citation type="submission" date="2018-02" db="EMBL/GenBank/DDBJ databases">
        <title>Genome sequence of Desulfovibrio carbinolicus DSM 3852.</title>
        <authorList>
            <person name="Wilbanks E."/>
            <person name="Skennerton C.T."/>
            <person name="Orphan V.J."/>
        </authorList>
    </citation>
    <scope>NUCLEOTIDE SEQUENCE [LARGE SCALE GENOMIC DNA]</scope>
    <source>
        <strain evidence="9 10">DSM 3852</strain>
    </source>
</reference>
<dbReference type="EC" id="3.1.26.5" evidence="7 8"/>
<organism evidence="9 10">
    <name type="scientific">Solidesulfovibrio carbinolicus</name>
    <dbReference type="NCBI Taxonomy" id="296842"/>
    <lineage>
        <taxon>Bacteria</taxon>
        <taxon>Pseudomonadati</taxon>
        <taxon>Thermodesulfobacteriota</taxon>
        <taxon>Desulfovibrionia</taxon>
        <taxon>Desulfovibrionales</taxon>
        <taxon>Desulfovibrionaceae</taxon>
        <taxon>Solidesulfovibrio</taxon>
    </lineage>
</organism>
<keyword evidence="10" id="KW-1185">Reference proteome</keyword>
<sequence>MFPPAHRLRTGREFAACFEAGRRYHGKAFLLFVLPRAEANAPWRLGMAISKKVGNAVARNRVKRVVRECFRLCAPQAVAGLDVVVVAKKCLDPRRLDLHQAISDLRPLLIRMAKDLDRPAWPGSVDPCDAP</sequence>
<dbReference type="InterPro" id="IPR014721">
    <property type="entry name" value="Ribsml_uS5_D2-typ_fold_subgr"/>
</dbReference>
<keyword evidence="4 7" id="KW-0255">Endonuclease</keyword>
<name>A0A4P6HTD7_9BACT</name>
<evidence type="ECO:0000313" key="10">
    <source>
        <dbReference type="Proteomes" id="UP000293296"/>
    </source>
</evidence>
<dbReference type="EMBL" id="CP026538">
    <property type="protein sequence ID" value="QAZ69450.1"/>
    <property type="molecule type" value="Genomic_DNA"/>
</dbReference>
<dbReference type="OrthoDB" id="9810867at2"/>
<dbReference type="HAMAP" id="MF_00227">
    <property type="entry name" value="RNase_P"/>
    <property type="match status" value="1"/>
</dbReference>
<evidence type="ECO:0000256" key="6">
    <source>
        <dbReference type="ARBA" id="ARBA00022884"/>
    </source>
</evidence>
<dbReference type="Pfam" id="PF00825">
    <property type="entry name" value="Ribonuclease_P"/>
    <property type="match status" value="1"/>
</dbReference>
<dbReference type="InterPro" id="IPR020568">
    <property type="entry name" value="Ribosomal_Su5_D2-typ_SF"/>
</dbReference>
<evidence type="ECO:0000256" key="2">
    <source>
        <dbReference type="ARBA" id="ARBA00022694"/>
    </source>
</evidence>
<dbReference type="PANTHER" id="PTHR33992:SF1">
    <property type="entry name" value="RIBONUCLEASE P PROTEIN COMPONENT"/>
    <property type="match status" value="1"/>
</dbReference>
<comment type="catalytic activity">
    <reaction evidence="7">
        <text>Endonucleolytic cleavage of RNA, removing 5'-extranucleotides from tRNA precursor.</text>
        <dbReference type="EC" id="3.1.26.5"/>
    </reaction>
</comment>
<keyword evidence="5 7" id="KW-0378">Hydrolase</keyword>
<dbReference type="AlphaFoldDB" id="A0A4P6HTD7"/>
<dbReference type="InterPro" id="IPR020539">
    <property type="entry name" value="RNase_P_CS"/>
</dbReference>
<dbReference type="NCBIfam" id="TIGR00188">
    <property type="entry name" value="rnpA"/>
    <property type="match status" value="1"/>
</dbReference>
<gene>
    <name evidence="7 9" type="primary">rnpA</name>
    <name evidence="9" type="ORF">C3Y92_06135</name>
</gene>
<accession>A0A4P6HTD7</accession>
<evidence type="ECO:0000256" key="3">
    <source>
        <dbReference type="ARBA" id="ARBA00022722"/>
    </source>
</evidence>
<dbReference type="GO" id="GO:0004526">
    <property type="term" value="F:ribonuclease P activity"/>
    <property type="evidence" value="ECO:0007669"/>
    <property type="project" value="UniProtKB-UniRule"/>
</dbReference>
<dbReference type="GO" id="GO:0000049">
    <property type="term" value="F:tRNA binding"/>
    <property type="evidence" value="ECO:0007669"/>
    <property type="project" value="UniProtKB-UniRule"/>
</dbReference>
<evidence type="ECO:0000313" key="9">
    <source>
        <dbReference type="EMBL" id="QAZ69450.1"/>
    </source>
</evidence>
<evidence type="ECO:0000256" key="1">
    <source>
        <dbReference type="ARBA" id="ARBA00002663"/>
    </source>
</evidence>
<dbReference type="KEGG" id="dcb:C3Y92_06135"/>
<comment type="subunit">
    <text evidence="7">Consists of a catalytic RNA component (M1 or rnpB) and a protein subunit.</text>
</comment>
<dbReference type="PANTHER" id="PTHR33992">
    <property type="entry name" value="RIBONUCLEASE P PROTEIN COMPONENT"/>
    <property type="match status" value="1"/>
</dbReference>
<dbReference type="SUPFAM" id="SSF54211">
    <property type="entry name" value="Ribosomal protein S5 domain 2-like"/>
    <property type="match status" value="1"/>
</dbReference>
<protein>
    <recommendedName>
        <fullName evidence="7 8">Ribonuclease P protein component</fullName>
        <shortName evidence="7">RNase P protein</shortName>
        <shortName evidence="7">RNaseP protein</shortName>
        <ecNumber evidence="7 8">3.1.26.5</ecNumber>
    </recommendedName>
    <alternativeName>
        <fullName evidence="7">Protein C5</fullName>
    </alternativeName>
</protein>
<evidence type="ECO:0000256" key="8">
    <source>
        <dbReference type="NCBIfam" id="TIGR00188"/>
    </source>
</evidence>
<comment type="similarity">
    <text evidence="7">Belongs to the RnpA family.</text>
</comment>
<evidence type="ECO:0000256" key="5">
    <source>
        <dbReference type="ARBA" id="ARBA00022801"/>
    </source>
</evidence>
<keyword evidence="6 7" id="KW-0694">RNA-binding</keyword>
<dbReference type="GO" id="GO:0001682">
    <property type="term" value="P:tRNA 5'-leader removal"/>
    <property type="evidence" value="ECO:0007669"/>
    <property type="project" value="UniProtKB-UniRule"/>
</dbReference>
<dbReference type="PROSITE" id="PS00648">
    <property type="entry name" value="RIBONUCLEASE_P"/>
    <property type="match status" value="1"/>
</dbReference>
<evidence type="ECO:0000256" key="4">
    <source>
        <dbReference type="ARBA" id="ARBA00022759"/>
    </source>
</evidence>
<dbReference type="Gene3D" id="3.30.230.10">
    <property type="match status" value="1"/>
</dbReference>
<comment type="function">
    <text evidence="1 7">RNaseP catalyzes the removal of the 5'-leader sequence from pre-tRNA to produce the mature 5'-terminus. It can also cleave other RNA substrates such as 4.5S RNA. The protein component plays an auxiliary but essential role in vivo by binding to the 5'-leader sequence and broadening the substrate specificity of the ribozyme.</text>
</comment>
<dbReference type="GO" id="GO:0042781">
    <property type="term" value="F:3'-tRNA processing endoribonuclease activity"/>
    <property type="evidence" value="ECO:0007669"/>
    <property type="project" value="TreeGrafter"/>
</dbReference>
<evidence type="ECO:0000256" key="7">
    <source>
        <dbReference type="HAMAP-Rule" id="MF_00227"/>
    </source>
</evidence>
<dbReference type="RefSeq" id="WP_129355804.1">
    <property type="nucleotide sequence ID" value="NZ_CP026538.1"/>
</dbReference>
<keyword evidence="2 7" id="KW-0819">tRNA processing</keyword>